<evidence type="ECO:0000256" key="2">
    <source>
        <dbReference type="PROSITE-ProRule" id="PRU00176"/>
    </source>
</evidence>
<protein>
    <submittedName>
        <fullName evidence="6">Nucleolin</fullName>
    </submittedName>
</protein>
<feature type="transmembrane region" description="Helical" evidence="4">
    <location>
        <begin position="269"/>
        <end position="289"/>
    </location>
</feature>
<comment type="caution">
    <text evidence="6">The sequence shown here is derived from an EMBL/GenBank/DDBJ whole genome shotgun (WGS) entry which is preliminary data.</text>
</comment>
<feature type="domain" description="RRM" evidence="5">
    <location>
        <begin position="198"/>
        <end position="271"/>
    </location>
</feature>
<dbReference type="Pfam" id="PF00076">
    <property type="entry name" value="RRM_1"/>
    <property type="match status" value="2"/>
</dbReference>
<feature type="region of interest" description="Disordered" evidence="3">
    <location>
        <begin position="118"/>
        <end position="154"/>
    </location>
</feature>
<evidence type="ECO:0000259" key="5">
    <source>
        <dbReference type="PROSITE" id="PS50102"/>
    </source>
</evidence>
<dbReference type="InterPro" id="IPR035979">
    <property type="entry name" value="RBD_domain_sf"/>
</dbReference>
<dbReference type="PANTHER" id="PTHR48025">
    <property type="entry name" value="OS02G0815200 PROTEIN"/>
    <property type="match status" value="1"/>
</dbReference>
<gene>
    <name evidence="6" type="ORF">M0813_18678</name>
</gene>
<dbReference type="InterPro" id="IPR050502">
    <property type="entry name" value="Euk_RNA-bind_prot"/>
</dbReference>
<dbReference type="InterPro" id="IPR012677">
    <property type="entry name" value="Nucleotide-bd_a/b_plait_sf"/>
</dbReference>
<feature type="compositionally biased region" description="Acidic residues" evidence="3">
    <location>
        <begin position="119"/>
        <end position="131"/>
    </location>
</feature>
<evidence type="ECO:0000256" key="3">
    <source>
        <dbReference type="SAM" id="MobiDB-lite"/>
    </source>
</evidence>
<evidence type="ECO:0000313" key="6">
    <source>
        <dbReference type="EMBL" id="KAJ6247153.1"/>
    </source>
</evidence>
<feature type="domain" description="RRM" evidence="5">
    <location>
        <begin position="4"/>
        <end position="82"/>
    </location>
</feature>
<dbReference type="Proteomes" id="UP001150062">
    <property type="component" value="Unassembled WGS sequence"/>
</dbReference>
<evidence type="ECO:0000256" key="4">
    <source>
        <dbReference type="SAM" id="Phobius"/>
    </source>
</evidence>
<feature type="compositionally biased region" description="Polar residues" evidence="3">
    <location>
        <begin position="134"/>
        <end position="147"/>
    </location>
</feature>
<keyword evidence="4" id="KW-0472">Membrane</keyword>
<dbReference type="PROSITE" id="PS50102">
    <property type="entry name" value="RRM"/>
    <property type="match status" value="2"/>
</dbReference>
<dbReference type="SMART" id="SM00360">
    <property type="entry name" value="RRM"/>
    <property type="match status" value="2"/>
</dbReference>
<evidence type="ECO:0000256" key="1">
    <source>
        <dbReference type="ARBA" id="ARBA00022884"/>
    </source>
</evidence>
<keyword evidence="7" id="KW-1185">Reference proteome</keyword>
<proteinExistence type="predicted"/>
<keyword evidence="1 2" id="KW-0694">RNA-binding</keyword>
<reference evidence="6" key="1">
    <citation type="submission" date="2022-08" db="EMBL/GenBank/DDBJ databases">
        <title>Novel sulfate-reducing endosymbionts in the free-living metamonad Anaeramoeba.</title>
        <authorList>
            <person name="Jerlstrom-Hultqvist J."/>
            <person name="Cepicka I."/>
            <person name="Gallot-Lavallee L."/>
            <person name="Salas-Leiva D."/>
            <person name="Curtis B.A."/>
            <person name="Zahonova K."/>
            <person name="Pipaliya S."/>
            <person name="Dacks J."/>
            <person name="Roger A.J."/>
        </authorList>
    </citation>
    <scope>NUCLEOTIDE SEQUENCE</scope>
    <source>
        <strain evidence="6">Schooner1</strain>
    </source>
</reference>
<evidence type="ECO:0000313" key="7">
    <source>
        <dbReference type="Proteomes" id="UP001150062"/>
    </source>
</evidence>
<organism evidence="6 7">
    <name type="scientific">Anaeramoeba flamelloides</name>
    <dbReference type="NCBI Taxonomy" id="1746091"/>
    <lineage>
        <taxon>Eukaryota</taxon>
        <taxon>Metamonada</taxon>
        <taxon>Anaeramoebidae</taxon>
        <taxon>Anaeramoeba</taxon>
    </lineage>
</organism>
<dbReference type="Gene3D" id="3.30.70.330">
    <property type="match status" value="2"/>
</dbReference>
<sequence length="290" mass="34099">MSTIELYFQNLPFQATDKHLESLLSHYGQGSVSKVAIIKRNNLSRGYGFAEIKDFENAEMLIKNLNNYNWDGRIIKVRYSKKSKKPINNNSPAIIERRFQLMEPRQNTLSRKREQIEFQNEDQDQDQDQNENETASNDSLKSTGLEQTTKKKKKNFDLKPIRRKSLVLGRRSYQDREFVPCYLNRERTHSRKREFSKTTIYISGLDYSIDHFFLKSKFPNAADIRIPSSGMGFSKGFAFVKFQTEEEQLKALELAVIEKEEIKLEIKRAYQVITFLFFLFLFRGGLIFIL</sequence>
<dbReference type="InterPro" id="IPR000504">
    <property type="entry name" value="RRM_dom"/>
</dbReference>
<dbReference type="PANTHER" id="PTHR48025:SF1">
    <property type="entry name" value="RRM DOMAIN-CONTAINING PROTEIN"/>
    <property type="match status" value="1"/>
</dbReference>
<keyword evidence="4" id="KW-1133">Transmembrane helix</keyword>
<accession>A0ABQ8YRE7</accession>
<name>A0ABQ8YRE7_9EUKA</name>
<dbReference type="EMBL" id="JAOAOG010000127">
    <property type="protein sequence ID" value="KAJ6247153.1"/>
    <property type="molecule type" value="Genomic_DNA"/>
</dbReference>
<keyword evidence="4" id="KW-0812">Transmembrane</keyword>
<dbReference type="SUPFAM" id="SSF54928">
    <property type="entry name" value="RNA-binding domain, RBD"/>
    <property type="match status" value="2"/>
</dbReference>